<feature type="region of interest" description="Disordered" evidence="7">
    <location>
        <begin position="331"/>
        <end position="388"/>
    </location>
</feature>
<feature type="compositionally biased region" description="Basic and acidic residues" evidence="7">
    <location>
        <begin position="64"/>
        <end position="73"/>
    </location>
</feature>
<dbReference type="FunCoup" id="D2VU13">
    <property type="interactions" value="143"/>
</dbReference>
<evidence type="ECO:0000259" key="8">
    <source>
        <dbReference type="Pfam" id="PF04034"/>
    </source>
</evidence>
<evidence type="ECO:0000256" key="3">
    <source>
        <dbReference type="ARBA" id="ARBA00022552"/>
    </source>
</evidence>
<dbReference type="PANTHER" id="PTHR20426:SF0">
    <property type="entry name" value="18S RRNA AMINOCARBOXYPROPYLTRANSFERASE"/>
    <property type="match status" value="1"/>
</dbReference>
<feature type="compositionally biased region" description="Basic and acidic residues" evidence="7">
    <location>
        <begin position="129"/>
        <end position="151"/>
    </location>
</feature>
<dbReference type="OrthoDB" id="10262062at2759"/>
<organism evidence="11">
    <name type="scientific">Naegleria gruberi</name>
    <name type="common">Amoeba</name>
    <dbReference type="NCBI Taxonomy" id="5762"/>
    <lineage>
        <taxon>Eukaryota</taxon>
        <taxon>Discoba</taxon>
        <taxon>Heterolobosea</taxon>
        <taxon>Tetramitia</taxon>
        <taxon>Eutetramitia</taxon>
        <taxon>Vahlkampfiidae</taxon>
        <taxon>Naegleria</taxon>
    </lineage>
</organism>
<feature type="domain" description="RNase L inhibitor RLI-like possible metal-binding" evidence="9">
    <location>
        <begin position="163"/>
        <end position="184"/>
    </location>
</feature>
<dbReference type="PANTHER" id="PTHR20426">
    <property type="entry name" value="RIBOSOME BIOGENESIS PROTEIN TSR3 HOMOLOG"/>
    <property type="match status" value="1"/>
</dbReference>
<dbReference type="InterPro" id="IPR007209">
    <property type="entry name" value="RNaseL-inhib-like_metal-bd_dom"/>
</dbReference>
<evidence type="ECO:0000256" key="7">
    <source>
        <dbReference type="SAM" id="MobiDB-lite"/>
    </source>
</evidence>
<evidence type="ECO:0000256" key="4">
    <source>
        <dbReference type="ARBA" id="ARBA00022679"/>
    </source>
</evidence>
<proteinExistence type="inferred from homology"/>
<keyword evidence="4 6" id="KW-0808">Transferase</keyword>
<dbReference type="eggNOG" id="KOG3154">
    <property type="taxonomic scope" value="Eukaryota"/>
</dbReference>
<evidence type="ECO:0000313" key="10">
    <source>
        <dbReference type="EMBL" id="EFC39753.1"/>
    </source>
</evidence>
<evidence type="ECO:0000256" key="6">
    <source>
        <dbReference type="HAMAP-Rule" id="MF_03146"/>
    </source>
</evidence>
<dbReference type="Pfam" id="PF04034">
    <property type="entry name" value="Ribo_biogen_C"/>
    <property type="match status" value="1"/>
</dbReference>
<accession>D2VU13</accession>
<keyword evidence="5 6" id="KW-0949">S-adenosyl-L-methionine</keyword>
<feature type="binding site" evidence="6">
    <location>
        <position position="248"/>
    </location>
    <ligand>
        <name>S-adenosyl-L-methionine</name>
        <dbReference type="ChEBI" id="CHEBI:59789"/>
    </ligand>
</feature>
<comment type="similarity">
    <text evidence="6">Belongs to the TDD superfamily. TSR3 family.</text>
</comment>
<evidence type="ECO:0000256" key="5">
    <source>
        <dbReference type="ARBA" id="ARBA00022691"/>
    </source>
</evidence>
<dbReference type="STRING" id="5762.D2VU13"/>
<name>D2VU13_NAEGR</name>
<evidence type="ECO:0000313" key="11">
    <source>
        <dbReference type="Proteomes" id="UP000006671"/>
    </source>
</evidence>
<evidence type="ECO:0000256" key="2">
    <source>
        <dbReference type="ARBA" id="ARBA00022517"/>
    </source>
</evidence>
<feature type="compositionally biased region" description="Acidic residues" evidence="7">
    <location>
        <begin position="359"/>
        <end position="388"/>
    </location>
</feature>
<comment type="catalytic activity">
    <reaction evidence="6">
        <text>an N(1)-methylpseudouridine in rRNA + S-adenosyl-L-methionine = N(1)-methyl-N(3)-[(3S)-3-amino-3-carboxypropyl]pseudouridine in rRNA + S-methyl-5'-thioadenosine + H(+)</text>
        <dbReference type="Rhea" id="RHEA:63296"/>
        <dbReference type="Rhea" id="RHEA-COMP:11634"/>
        <dbReference type="Rhea" id="RHEA-COMP:16310"/>
        <dbReference type="ChEBI" id="CHEBI:15378"/>
        <dbReference type="ChEBI" id="CHEBI:17509"/>
        <dbReference type="ChEBI" id="CHEBI:59789"/>
        <dbReference type="ChEBI" id="CHEBI:74890"/>
        <dbReference type="ChEBI" id="CHEBI:146234"/>
        <dbReference type="EC" id="2.5.1.157"/>
    </reaction>
</comment>
<dbReference type="InterPro" id="IPR022968">
    <property type="entry name" value="Tsr3-like"/>
</dbReference>
<dbReference type="EMBL" id="GG738897">
    <property type="protein sequence ID" value="EFC39753.1"/>
    <property type="molecule type" value="Genomic_DNA"/>
</dbReference>
<feature type="binding site" evidence="6">
    <location>
        <position position="177"/>
    </location>
    <ligand>
        <name>S-adenosyl-L-methionine</name>
        <dbReference type="ChEBI" id="CHEBI:59789"/>
    </ligand>
</feature>
<comment type="function">
    <text evidence="6">Aminocarboxypropyltransferase that catalyzes the aminocarboxypropyl transfer on pseudouridine in 18S rRNA. It constitutes the last step in biosynthesis of the hypermodified N1-methyl-N3-(3-amino-3-carboxypropyl) pseudouridine (m1acp3-Psi).</text>
</comment>
<dbReference type="AlphaFoldDB" id="D2VU13"/>
<keyword evidence="2 6" id="KW-0690">Ribosome biogenesis</keyword>
<keyword evidence="3 6" id="KW-0698">rRNA processing</keyword>
<keyword evidence="11" id="KW-1185">Reference proteome</keyword>
<dbReference type="InterPro" id="IPR007177">
    <property type="entry name" value="Tsr3_C"/>
</dbReference>
<dbReference type="InParanoid" id="D2VU13"/>
<gene>
    <name evidence="10" type="ORF">NAEGRDRAFT_81227</name>
</gene>
<dbReference type="RefSeq" id="XP_002672497.1">
    <property type="nucleotide sequence ID" value="XM_002672451.1"/>
</dbReference>
<dbReference type="NCBIfam" id="NF002621">
    <property type="entry name" value="PRK02287.1"/>
    <property type="match status" value="1"/>
</dbReference>
<dbReference type="GO" id="GO:0106388">
    <property type="term" value="F:rRNA small subunit aminocarboxypropyltransferase activity"/>
    <property type="evidence" value="ECO:0007669"/>
    <property type="project" value="UniProtKB-EC"/>
</dbReference>
<dbReference type="VEuPathDB" id="AmoebaDB:NAEGRDRAFT_81227"/>
<comment type="caution">
    <text evidence="6">Lacks conserved residue(s) required for the propagation of feature annotation.</text>
</comment>
<feature type="domain" description="16S/18S rRNA aminocarboxypropyltransferase Tsr3 C-terminal" evidence="8">
    <location>
        <begin position="199"/>
        <end position="325"/>
    </location>
</feature>
<dbReference type="GO" id="GO:0030490">
    <property type="term" value="P:maturation of SSU-rRNA"/>
    <property type="evidence" value="ECO:0007669"/>
    <property type="project" value="TreeGrafter"/>
</dbReference>
<evidence type="ECO:0000259" key="9">
    <source>
        <dbReference type="Pfam" id="PF04068"/>
    </source>
</evidence>
<dbReference type="GO" id="GO:1904047">
    <property type="term" value="F:S-adenosyl-L-methionine binding"/>
    <property type="evidence" value="ECO:0007669"/>
    <property type="project" value="UniProtKB-UniRule"/>
</dbReference>
<dbReference type="Pfam" id="PF04068">
    <property type="entry name" value="Fer4_RLI"/>
    <property type="match status" value="1"/>
</dbReference>
<reference evidence="10 11" key="1">
    <citation type="journal article" date="2010" name="Cell">
        <title>The genome of Naegleria gruberi illuminates early eukaryotic versatility.</title>
        <authorList>
            <person name="Fritz-Laylin L.K."/>
            <person name="Prochnik S.E."/>
            <person name="Ginger M.L."/>
            <person name="Dacks J.B."/>
            <person name="Carpenter M.L."/>
            <person name="Field M.C."/>
            <person name="Kuo A."/>
            <person name="Paredez A."/>
            <person name="Chapman J."/>
            <person name="Pham J."/>
            <person name="Shu S."/>
            <person name="Neupane R."/>
            <person name="Cipriano M."/>
            <person name="Mancuso J."/>
            <person name="Tu H."/>
            <person name="Salamov A."/>
            <person name="Lindquist E."/>
            <person name="Shapiro H."/>
            <person name="Lucas S."/>
            <person name="Grigoriev I.V."/>
            <person name="Cande W.Z."/>
            <person name="Fulton C."/>
            <person name="Rokhsar D.S."/>
            <person name="Dawson S.C."/>
        </authorList>
    </citation>
    <scope>NUCLEOTIDE SEQUENCE [LARGE SCALE GENOMIC DNA]</scope>
    <source>
        <strain evidence="10 11">NEG-M</strain>
    </source>
</reference>
<dbReference type="KEGG" id="ngr:NAEGRDRAFT_81227"/>
<dbReference type="HAMAP" id="MF_01116">
    <property type="entry name" value="TSR3"/>
    <property type="match status" value="1"/>
</dbReference>
<keyword evidence="1" id="KW-0963">Cytoplasm</keyword>
<feature type="binding site" evidence="6">
    <location>
        <position position="225"/>
    </location>
    <ligand>
        <name>S-adenosyl-L-methionine</name>
        <dbReference type="ChEBI" id="CHEBI:59789"/>
    </ligand>
</feature>
<dbReference type="EC" id="2.5.1.157" evidence="6"/>
<dbReference type="GO" id="GO:0000455">
    <property type="term" value="P:enzyme-directed rRNA pseudouridine synthesis"/>
    <property type="evidence" value="ECO:0007669"/>
    <property type="project" value="UniProtKB-UniRule"/>
</dbReference>
<dbReference type="GeneID" id="8860850"/>
<feature type="region of interest" description="Disordered" evidence="7">
    <location>
        <begin position="1"/>
        <end position="156"/>
    </location>
</feature>
<sequence length="388" mass="44401">MGRKTKGFDDDGYYNNKEKAGGSAGKALKGVFNKRGSNHRGYKAGGYGGYYKAMEMLDNESSMEMERKKKPIEDSEEEEEEEKEEKEEEKSEEEEEESEEEEEEEKSEKPKIDDGEFQPQRVQKTKKQMRLERLAQRKSEKEKEKPEVKKEAPKKKTNFPIDLAMWDFQQCDSKRCTGKKLERMRMLRSLPVSCHFRGVVLTPQGKQSVSAADREVVKEHGACVVDCSWNCLDMVPFHKLKSPNNRLLPYLVAANPVNYGRPLKLSCAEALAGTMYICGLKEEAKALLAKFKWGHSFIELNYDLLEAYSQCKNSAEVVAVQQDYITKLEKEASSKEKSDSSGNIVSADDLYGEYFTKDDENEEEGVEDDLVEPLSDEEEEDDDDEEEE</sequence>
<dbReference type="Proteomes" id="UP000006671">
    <property type="component" value="Unassembled WGS sequence"/>
</dbReference>
<evidence type="ECO:0000256" key="1">
    <source>
        <dbReference type="ARBA" id="ARBA00022490"/>
    </source>
</evidence>
<feature type="compositionally biased region" description="Acidic residues" evidence="7">
    <location>
        <begin position="74"/>
        <end position="105"/>
    </location>
</feature>
<protein>
    <recommendedName>
        <fullName evidence="6">18S rRNA aminocarboxypropyltransferase</fullName>
        <ecNumber evidence="6">2.5.1.157</ecNumber>
    </recommendedName>
</protein>